<organism evidence="1 2">
    <name type="scientific">Pristionchus pacificus</name>
    <name type="common">Parasitic nematode worm</name>
    <dbReference type="NCBI Taxonomy" id="54126"/>
    <lineage>
        <taxon>Eukaryota</taxon>
        <taxon>Metazoa</taxon>
        <taxon>Ecdysozoa</taxon>
        <taxon>Nematoda</taxon>
        <taxon>Chromadorea</taxon>
        <taxon>Rhabditida</taxon>
        <taxon>Rhabditina</taxon>
        <taxon>Diplogasteromorpha</taxon>
        <taxon>Diplogasteroidea</taxon>
        <taxon>Neodiplogasteridae</taxon>
        <taxon>Pristionchus</taxon>
    </lineage>
</organism>
<protein>
    <submittedName>
        <fullName evidence="1">Uncharacterized protein</fullName>
    </submittedName>
</protein>
<reference evidence="2" key="1">
    <citation type="journal article" date="2008" name="Nat. Genet.">
        <title>The Pristionchus pacificus genome provides a unique perspective on nematode lifestyle and parasitism.</title>
        <authorList>
            <person name="Dieterich C."/>
            <person name="Clifton S.W."/>
            <person name="Schuster L.N."/>
            <person name="Chinwalla A."/>
            <person name="Delehaunty K."/>
            <person name="Dinkelacker I."/>
            <person name="Fulton L."/>
            <person name="Fulton R."/>
            <person name="Godfrey J."/>
            <person name="Minx P."/>
            <person name="Mitreva M."/>
            <person name="Roeseler W."/>
            <person name="Tian H."/>
            <person name="Witte H."/>
            <person name="Yang S.P."/>
            <person name="Wilson R.K."/>
            <person name="Sommer R.J."/>
        </authorList>
    </citation>
    <scope>NUCLEOTIDE SEQUENCE [LARGE SCALE GENOMIC DNA]</scope>
    <source>
        <strain evidence="2">PS312</strain>
    </source>
</reference>
<dbReference type="Proteomes" id="UP000005239">
    <property type="component" value="Unassembled WGS sequence"/>
</dbReference>
<name>A0A2A6CIY7_PRIPA</name>
<keyword evidence="2" id="KW-1185">Reference proteome</keyword>
<evidence type="ECO:0000313" key="2">
    <source>
        <dbReference type="Proteomes" id="UP000005239"/>
    </source>
</evidence>
<gene>
    <name evidence="1" type="primary">WBGene00116550</name>
</gene>
<accession>A0A8R1UGQ6</accession>
<dbReference type="AlphaFoldDB" id="A0A2A6CIY7"/>
<reference evidence="1" key="2">
    <citation type="submission" date="2022-06" db="UniProtKB">
        <authorList>
            <consortium name="EnsemblMetazoa"/>
        </authorList>
    </citation>
    <scope>IDENTIFICATION</scope>
    <source>
        <strain evidence="1">PS312</strain>
    </source>
</reference>
<accession>A0A2A6CIY7</accession>
<proteinExistence type="predicted"/>
<evidence type="ECO:0000313" key="1">
    <source>
        <dbReference type="EnsemblMetazoa" id="PPA26996.1"/>
    </source>
</evidence>
<sequence>MYGFEFEDAMQVLLMMQRFILTTALINSVILNPIAIYILISHRNSMKIGMWIGHIFLHVNHITQDIFFCFFYQPYPLFPLPIVACLGIACKPFFVHSLTISIHFGFRSTLFIAASAFQPKSNRGRLSSRYCKHRGMTPIEFSDSAMWFSSVLDHCYHWRRSRLRFTQLSTKNGMKRCEMLTSRGFYHTLEPSLRTAQARAISAIKGWYQLAQTFDASRELLLRTWRIDALKIIHELVIGCVLYLLPGTMYIPFALLPHIIMPGAVYCICRAVFMISMATQSTASSLIVIVHSIKTKHFFSIHSSQAMSMLTELWSAMGVPIFMLDHGVIYCTGYLPSWMSMELYV</sequence>
<dbReference type="PANTHER" id="PTHR45830">
    <property type="entry name" value="SERPENTINE RECEPTOR, CLASS I"/>
    <property type="match status" value="1"/>
</dbReference>
<dbReference type="EnsemblMetazoa" id="PPA26996.1">
    <property type="protein sequence ID" value="PPA26996.1"/>
    <property type="gene ID" value="WBGene00116550"/>
</dbReference>
<dbReference type="PANTHER" id="PTHR45830:SF15">
    <property type="entry name" value="SERPENTINE RECEPTOR, CLASS I"/>
    <property type="match status" value="1"/>
</dbReference>